<feature type="compositionally biased region" description="Basic and acidic residues" evidence="1">
    <location>
        <begin position="39"/>
        <end position="56"/>
    </location>
</feature>
<feature type="signal peptide" evidence="2">
    <location>
        <begin position="1"/>
        <end position="20"/>
    </location>
</feature>
<dbReference type="Pfam" id="PF04972">
    <property type="entry name" value="BON"/>
    <property type="match status" value="1"/>
</dbReference>
<name>A0A1Z4LYL1_9CYAN</name>
<dbReference type="InterPro" id="IPR007055">
    <property type="entry name" value="BON_dom"/>
</dbReference>
<feature type="chain" id="PRO_5013074454" evidence="2">
    <location>
        <begin position="21"/>
        <end position="150"/>
    </location>
</feature>
<evidence type="ECO:0000259" key="3">
    <source>
        <dbReference type="PROSITE" id="PS50914"/>
    </source>
</evidence>
<accession>A0A1Z4LYL1</accession>
<keyword evidence="2" id="KW-0732">Signal</keyword>
<feature type="compositionally biased region" description="Basic and acidic residues" evidence="1">
    <location>
        <begin position="63"/>
        <end position="86"/>
    </location>
</feature>
<dbReference type="AlphaFoldDB" id="A0A1Z4LYL1"/>
<sequence length="150" mass="16023">MKKLATLVLGGILLFGSAACDTAKTSSDAPDSVTGSVEEASKVEETKEDAQSEIRQDQLNSDIRAREQRNDIVGDQTDRTDSDLASEVRSKLEANIPRAKLVVEAEDGVVSIGGTVPDQKEYGTIKPLAKEILGVKSVKMENVKVVPPAN</sequence>
<feature type="domain" description="BON" evidence="3">
    <location>
        <begin position="80"/>
        <end position="147"/>
    </location>
</feature>
<evidence type="ECO:0000313" key="4">
    <source>
        <dbReference type="EMBL" id="BAY86300.1"/>
    </source>
</evidence>
<dbReference type="PROSITE" id="PS50914">
    <property type="entry name" value="BON"/>
    <property type="match status" value="1"/>
</dbReference>
<dbReference type="OrthoDB" id="456897at2"/>
<keyword evidence="5" id="KW-1185">Reference proteome</keyword>
<protein>
    <submittedName>
        <fullName evidence="4">Transport-associated protein</fullName>
    </submittedName>
</protein>
<reference evidence="4 5" key="1">
    <citation type="submission" date="2017-06" db="EMBL/GenBank/DDBJ databases">
        <title>Genome sequencing of cyanobaciteial culture collection at National Institute for Environmental Studies (NIES).</title>
        <authorList>
            <person name="Hirose Y."/>
            <person name="Shimura Y."/>
            <person name="Fujisawa T."/>
            <person name="Nakamura Y."/>
            <person name="Kawachi M."/>
        </authorList>
    </citation>
    <scope>NUCLEOTIDE SEQUENCE [LARGE SCALE GENOMIC DNA]</scope>
    <source>
        <strain evidence="4 5">NIES-267</strain>
    </source>
</reference>
<evidence type="ECO:0000313" key="5">
    <source>
        <dbReference type="Proteomes" id="UP000218418"/>
    </source>
</evidence>
<dbReference type="EMBL" id="AP018227">
    <property type="protein sequence ID" value="BAY86300.1"/>
    <property type="molecule type" value="Genomic_DNA"/>
</dbReference>
<organism evidence="4 5">
    <name type="scientific">Calothrix parasitica NIES-267</name>
    <dbReference type="NCBI Taxonomy" id="1973488"/>
    <lineage>
        <taxon>Bacteria</taxon>
        <taxon>Bacillati</taxon>
        <taxon>Cyanobacteriota</taxon>
        <taxon>Cyanophyceae</taxon>
        <taxon>Nostocales</taxon>
        <taxon>Calotrichaceae</taxon>
        <taxon>Calothrix</taxon>
    </lineage>
</organism>
<feature type="region of interest" description="Disordered" evidence="1">
    <location>
        <begin position="22"/>
        <end position="86"/>
    </location>
</feature>
<dbReference type="Proteomes" id="UP000218418">
    <property type="component" value="Chromosome"/>
</dbReference>
<evidence type="ECO:0000256" key="1">
    <source>
        <dbReference type="SAM" id="MobiDB-lite"/>
    </source>
</evidence>
<dbReference type="PROSITE" id="PS51257">
    <property type="entry name" value="PROKAR_LIPOPROTEIN"/>
    <property type="match status" value="1"/>
</dbReference>
<evidence type="ECO:0000256" key="2">
    <source>
        <dbReference type="SAM" id="SignalP"/>
    </source>
</evidence>
<feature type="compositionally biased region" description="Polar residues" evidence="1">
    <location>
        <begin position="23"/>
        <end position="35"/>
    </location>
</feature>
<proteinExistence type="predicted"/>
<gene>
    <name evidence="4" type="ORF">NIES267_58060</name>
</gene>